<dbReference type="AlphaFoldDB" id="D2QEU0"/>
<accession>D2QEU0</accession>
<feature type="signal peptide" evidence="1">
    <location>
        <begin position="1"/>
        <end position="17"/>
    </location>
</feature>
<feature type="chain" id="PRO_5003035466" description="Outer membrane protein beta-barrel domain-containing protein" evidence="1">
    <location>
        <begin position="18"/>
        <end position="231"/>
    </location>
</feature>
<sequence length="231" mass="25525">MKLLTFLFFFLCFQALAQSNLQDVIYLKNGSVIRGLVIEQVPNISIKLRTSDGSVFVYKITEVEKITKEEKISTRSNNYEFKKSGYVNIAEIGYAPGLSNSEGAFILSDVNGYMINESFSAGIGAGISVFNSATFIPIYADFRAYLGDKISIMIVGDIGYGFQSGNAYTKLNGLFVNPAIGIRTSITQKNVIMFSLGYMKQFVSAKVNLLGYTYSYNDSTNNLSLKFGITF</sequence>
<protein>
    <recommendedName>
        <fullName evidence="4">Outer membrane protein beta-barrel domain-containing protein</fullName>
    </recommendedName>
</protein>
<reference evidence="2 3" key="1">
    <citation type="journal article" date="2010" name="Stand. Genomic Sci.">
        <title>Complete genome sequence of Spirosoma linguale type strain (1).</title>
        <authorList>
            <person name="Lail K."/>
            <person name="Sikorski J."/>
            <person name="Saunders E."/>
            <person name="Lapidus A."/>
            <person name="Glavina Del Rio T."/>
            <person name="Copeland A."/>
            <person name="Tice H."/>
            <person name="Cheng J.-F."/>
            <person name="Lucas S."/>
            <person name="Nolan M."/>
            <person name="Bruce D."/>
            <person name="Goodwin L."/>
            <person name="Pitluck S."/>
            <person name="Ivanova N."/>
            <person name="Mavromatis K."/>
            <person name="Ovchinnikova G."/>
            <person name="Pati A."/>
            <person name="Chen A."/>
            <person name="Palaniappan K."/>
            <person name="Land M."/>
            <person name="Hauser L."/>
            <person name="Chang Y.-J."/>
            <person name="Jeffries C.D."/>
            <person name="Chain P."/>
            <person name="Brettin T."/>
            <person name="Detter J.C."/>
            <person name="Schuetze A."/>
            <person name="Rohde M."/>
            <person name="Tindall B.J."/>
            <person name="Goeker M."/>
            <person name="Bristow J."/>
            <person name="Eisen J.A."/>
            <person name="Markowitz V."/>
            <person name="Hugenholtz P."/>
            <person name="Kyrpides N.C."/>
            <person name="Klenk H.-P."/>
            <person name="Chen F."/>
        </authorList>
    </citation>
    <scope>NUCLEOTIDE SEQUENCE [LARGE SCALE GENOMIC DNA]</scope>
    <source>
        <strain evidence="3">ATCC 33905 / DSM 74 / LMG 10896 / Claus 1</strain>
    </source>
</reference>
<dbReference type="Proteomes" id="UP000002028">
    <property type="component" value="Chromosome"/>
</dbReference>
<dbReference type="HOGENOM" id="CLU_100968_0_0_10"/>
<keyword evidence="3" id="KW-1185">Reference proteome</keyword>
<keyword evidence="1" id="KW-0732">Signal</keyword>
<dbReference type="KEGG" id="sli:Slin_5315"/>
<dbReference type="EMBL" id="CP001769">
    <property type="protein sequence ID" value="ADB41284.1"/>
    <property type="molecule type" value="Genomic_DNA"/>
</dbReference>
<evidence type="ECO:0000256" key="1">
    <source>
        <dbReference type="SAM" id="SignalP"/>
    </source>
</evidence>
<evidence type="ECO:0008006" key="4">
    <source>
        <dbReference type="Google" id="ProtNLM"/>
    </source>
</evidence>
<organism evidence="2 3">
    <name type="scientific">Spirosoma linguale (strain ATCC 33905 / DSM 74 / LMG 10896 / Claus 1)</name>
    <dbReference type="NCBI Taxonomy" id="504472"/>
    <lineage>
        <taxon>Bacteria</taxon>
        <taxon>Pseudomonadati</taxon>
        <taxon>Bacteroidota</taxon>
        <taxon>Cytophagia</taxon>
        <taxon>Cytophagales</taxon>
        <taxon>Cytophagaceae</taxon>
        <taxon>Spirosoma</taxon>
    </lineage>
</organism>
<name>D2QEU0_SPILD</name>
<evidence type="ECO:0000313" key="2">
    <source>
        <dbReference type="EMBL" id="ADB41284.1"/>
    </source>
</evidence>
<evidence type="ECO:0000313" key="3">
    <source>
        <dbReference type="Proteomes" id="UP000002028"/>
    </source>
</evidence>
<proteinExistence type="predicted"/>
<gene>
    <name evidence="2" type="ordered locus">Slin_5315</name>
</gene>
<dbReference type="RefSeq" id="WP_012929784.1">
    <property type="nucleotide sequence ID" value="NC_013730.1"/>
</dbReference>
<dbReference type="eggNOG" id="COG2067">
    <property type="taxonomic scope" value="Bacteria"/>
</dbReference>